<evidence type="ECO:0000313" key="10">
    <source>
        <dbReference type="EMBL" id="GLJ66382.1"/>
    </source>
</evidence>
<gene>
    <name evidence="10" type="ORF">GCM10017579_04180</name>
</gene>
<dbReference type="PROSITE" id="PS50011">
    <property type="entry name" value="PROTEIN_KINASE_DOM"/>
    <property type="match status" value="1"/>
</dbReference>
<dbReference type="SUPFAM" id="SSF69318">
    <property type="entry name" value="Integrin alpha N-terminal domain"/>
    <property type="match status" value="1"/>
</dbReference>
<feature type="binding site" evidence="8">
    <location>
        <position position="42"/>
    </location>
    <ligand>
        <name>ATP</name>
        <dbReference type="ChEBI" id="CHEBI:30616"/>
    </ligand>
</feature>
<dbReference type="CDD" id="cd14014">
    <property type="entry name" value="STKc_PknB_like"/>
    <property type="match status" value="1"/>
</dbReference>
<dbReference type="PROSITE" id="PS00108">
    <property type="entry name" value="PROTEIN_KINASE_ST"/>
    <property type="match status" value="1"/>
</dbReference>
<dbReference type="InterPro" id="IPR000719">
    <property type="entry name" value="Prot_kinase_dom"/>
</dbReference>
<evidence type="ECO:0000256" key="4">
    <source>
        <dbReference type="ARBA" id="ARBA00022729"/>
    </source>
</evidence>
<evidence type="ECO:0000256" key="8">
    <source>
        <dbReference type="PROSITE-ProRule" id="PRU10141"/>
    </source>
</evidence>
<dbReference type="InterPro" id="IPR028994">
    <property type="entry name" value="Integrin_alpha_N"/>
</dbReference>
<sequence>MTTLHPGAVFGHYRLDRILGEGGMGVVYDAFDTKLERQVALKMVHAHLADREFIDMFIREGQTLAQIRSPHIIAIYDIGEQQGSPFIVTQFIKGGDMSGLVRGSGPLAPHLASLVNAQVAEALHDAHQAGIIHQDVKPSNVLIRNPQSPIDLGGFLCDFGIATSASDSATGGITGTWNYLAPEYVRDDRDAQGRPIQPAPTRDIYAAGCMFWFSLTGKVPYSGEAVQVAMAHQSAPIPQFVGDDEWTRTANRILQLTMAKDQRNRYQSAAALKDDLLELREITSPPQLVPAPSMTDPNPTPILVSAIRPPTEAEAILIEEQARPSKITPLRVLGAMAGVAVLGVGGALAITQPWVEDGPEPIVPTVKGAAYADVNGDKFGDVVTDVVRPDGKGVDVITWKSDGRKLTPSKPVKVDSPQLTPDAPALDVFPLVGDFRGDKKNSMVTLARDERGLKVTGAFEGHVDAPSLKAQNAKMKDSDFFYGMGAEDFDGDGRDDLFMSVDYSHPDPERKDLGFMAGEGQIYVFHNTGSGFDAPELFLTYPNKDRQRVAIGDFNGDHMGDILLMNRNGLRSDDSREQEITSSLRVYVGDGKTATPLEKEFAITRQFNQFLYENGSGQANAFLAGDVNGDGKDELVVEGIGDNSGSPIVIGTWAKDLSSFSQAVRGRLPSPNDLFDNPTSFDATLADLNGDGLADVVGVTRDTSSEPYKFYGAFAGKDGNFTVRTLATWEPSPEGDVDNNNLMGGTLG</sequence>
<keyword evidence="7 8" id="KW-0067">ATP-binding</keyword>
<comment type="caution">
    <text evidence="10">The sequence shown here is derived from an EMBL/GenBank/DDBJ whole genome shotgun (WGS) entry which is preliminary data.</text>
</comment>
<dbReference type="Pfam" id="PF00069">
    <property type="entry name" value="Pkinase"/>
    <property type="match status" value="1"/>
</dbReference>
<evidence type="ECO:0000256" key="2">
    <source>
        <dbReference type="ARBA" id="ARBA00022527"/>
    </source>
</evidence>
<dbReference type="Gene3D" id="2.130.10.130">
    <property type="entry name" value="Integrin alpha, N-terminal"/>
    <property type="match status" value="1"/>
</dbReference>
<reference evidence="10" key="1">
    <citation type="journal article" date="2014" name="Int. J. Syst. Evol. Microbiol.">
        <title>Complete genome of a new Firmicutes species belonging to the dominant human colonic microbiota ('Ruminococcus bicirculans') reveals two chromosomes and a selective capacity to utilize plant glucans.</title>
        <authorList>
            <consortium name="NISC Comparative Sequencing Program"/>
            <person name="Wegmann U."/>
            <person name="Louis P."/>
            <person name="Goesmann A."/>
            <person name="Henrissat B."/>
            <person name="Duncan S.H."/>
            <person name="Flint H.J."/>
        </authorList>
    </citation>
    <scope>NUCLEOTIDE SEQUENCE</scope>
    <source>
        <strain evidence="10">VKM Ac-1246</strain>
    </source>
</reference>
<dbReference type="Gene3D" id="1.10.510.10">
    <property type="entry name" value="Transferase(Phosphotransferase) domain 1"/>
    <property type="match status" value="1"/>
</dbReference>
<dbReference type="Proteomes" id="UP001142292">
    <property type="component" value="Unassembled WGS sequence"/>
</dbReference>
<dbReference type="PROSITE" id="PS00107">
    <property type="entry name" value="PROTEIN_KINASE_ATP"/>
    <property type="match status" value="1"/>
</dbReference>
<dbReference type="SMART" id="SM00220">
    <property type="entry name" value="S_TKc"/>
    <property type="match status" value="1"/>
</dbReference>
<evidence type="ECO:0000313" key="11">
    <source>
        <dbReference type="Proteomes" id="UP001142292"/>
    </source>
</evidence>
<name>A0ABQ5SQF6_9ACTN</name>
<evidence type="ECO:0000256" key="6">
    <source>
        <dbReference type="ARBA" id="ARBA00022777"/>
    </source>
</evidence>
<organism evidence="10 11">
    <name type="scientific">Nocardioides luteus</name>
    <dbReference type="NCBI Taxonomy" id="1844"/>
    <lineage>
        <taxon>Bacteria</taxon>
        <taxon>Bacillati</taxon>
        <taxon>Actinomycetota</taxon>
        <taxon>Actinomycetes</taxon>
        <taxon>Propionibacteriales</taxon>
        <taxon>Nocardioidaceae</taxon>
        <taxon>Nocardioides</taxon>
    </lineage>
</organism>
<proteinExistence type="predicted"/>
<keyword evidence="5 8" id="KW-0547">Nucleotide-binding</keyword>
<keyword evidence="6" id="KW-0418">Kinase</keyword>
<evidence type="ECO:0000256" key="1">
    <source>
        <dbReference type="ARBA" id="ARBA00012513"/>
    </source>
</evidence>
<evidence type="ECO:0000256" key="5">
    <source>
        <dbReference type="ARBA" id="ARBA00022741"/>
    </source>
</evidence>
<dbReference type="EMBL" id="BSEL01000001">
    <property type="protein sequence ID" value="GLJ66382.1"/>
    <property type="molecule type" value="Genomic_DNA"/>
</dbReference>
<keyword evidence="3" id="KW-0808">Transferase</keyword>
<dbReference type="Gene3D" id="3.30.200.20">
    <property type="entry name" value="Phosphorylase Kinase, domain 1"/>
    <property type="match status" value="1"/>
</dbReference>
<evidence type="ECO:0000256" key="7">
    <source>
        <dbReference type="ARBA" id="ARBA00022840"/>
    </source>
</evidence>
<dbReference type="InterPro" id="IPR017441">
    <property type="entry name" value="Protein_kinase_ATP_BS"/>
</dbReference>
<dbReference type="InterPro" id="IPR008271">
    <property type="entry name" value="Ser/Thr_kinase_AS"/>
</dbReference>
<dbReference type="InterPro" id="IPR013517">
    <property type="entry name" value="FG-GAP"/>
</dbReference>
<evidence type="ECO:0000256" key="3">
    <source>
        <dbReference type="ARBA" id="ARBA00022679"/>
    </source>
</evidence>
<protein>
    <recommendedName>
        <fullName evidence="1">non-specific serine/threonine protein kinase</fullName>
        <ecNumber evidence="1">2.7.11.1</ecNumber>
    </recommendedName>
</protein>
<dbReference type="PANTHER" id="PTHR43289:SF6">
    <property type="entry name" value="SERINE_THREONINE-PROTEIN KINASE NEKL-3"/>
    <property type="match status" value="1"/>
</dbReference>
<feature type="domain" description="Protein kinase" evidence="9">
    <location>
        <begin position="13"/>
        <end position="277"/>
    </location>
</feature>
<keyword evidence="2" id="KW-0723">Serine/threonine-protein kinase</keyword>
<dbReference type="Pfam" id="PF13517">
    <property type="entry name" value="FG-GAP_3"/>
    <property type="match status" value="1"/>
</dbReference>
<keyword evidence="11" id="KW-1185">Reference proteome</keyword>
<dbReference type="InterPro" id="IPR011009">
    <property type="entry name" value="Kinase-like_dom_sf"/>
</dbReference>
<keyword evidence="4" id="KW-0732">Signal</keyword>
<dbReference type="RefSeq" id="WP_189119183.1">
    <property type="nucleotide sequence ID" value="NZ_BMRK01000011.1"/>
</dbReference>
<reference evidence="10" key="2">
    <citation type="submission" date="2023-01" db="EMBL/GenBank/DDBJ databases">
        <authorList>
            <person name="Sun Q."/>
            <person name="Evtushenko L."/>
        </authorList>
    </citation>
    <scope>NUCLEOTIDE SEQUENCE</scope>
    <source>
        <strain evidence="10">VKM Ac-1246</strain>
    </source>
</reference>
<accession>A0ABQ5SQF6</accession>
<evidence type="ECO:0000259" key="9">
    <source>
        <dbReference type="PROSITE" id="PS50011"/>
    </source>
</evidence>
<dbReference type="SUPFAM" id="SSF56112">
    <property type="entry name" value="Protein kinase-like (PK-like)"/>
    <property type="match status" value="1"/>
</dbReference>
<dbReference type="PANTHER" id="PTHR43289">
    <property type="entry name" value="MITOGEN-ACTIVATED PROTEIN KINASE KINASE KINASE 20-RELATED"/>
    <property type="match status" value="1"/>
</dbReference>
<dbReference type="EC" id="2.7.11.1" evidence="1"/>